<dbReference type="PIRSF" id="PIRSF005719">
    <property type="entry name" value="SMC"/>
    <property type="match status" value="1"/>
</dbReference>
<evidence type="ECO:0000313" key="8">
    <source>
        <dbReference type="EMBL" id="ABB58075.1"/>
    </source>
</evidence>
<keyword evidence="5 6" id="KW-0238">DNA-binding</keyword>
<feature type="coiled-coil region" evidence="6">
    <location>
        <begin position="281"/>
        <end position="337"/>
    </location>
</feature>
<dbReference type="Proteomes" id="UP000889800">
    <property type="component" value="Chromosome"/>
</dbReference>
<comment type="similarity">
    <text evidence="6">Belongs to the SMC family.</text>
</comment>
<gene>
    <name evidence="6" type="primary">smc</name>
    <name evidence="8" type="ordered locus">Synpcc7942_2045</name>
</gene>
<evidence type="ECO:0000256" key="5">
    <source>
        <dbReference type="ARBA" id="ARBA00023125"/>
    </source>
</evidence>
<evidence type="ECO:0000313" key="9">
    <source>
        <dbReference type="Proteomes" id="UP000889800"/>
    </source>
</evidence>
<keyword evidence="1 6" id="KW-0963">Cytoplasm</keyword>
<dbReference type="PaxDb" id="1140-Synpcc7942_2045"/>
<evidence type="ECO:0000256" key="3">
    <source>
        <dbReference type="ARBA" id="ARBA00022840"/>
    </source>
</evidence>
<comment type="subcellular location">
    <subcellularLocation>
        <location evidence="6">Cytoplasm</location>
    </subcellularLocation>
</comment>
<name>Q31LJ4_SYNE7</name>
<dbReference type="Gene3D" id="3.30.70.1620">
    <property type="match status" value="1"/>
</dbReference>
<dbReference type="HAMAP" id="MF_01894">
    <property type="entry name" value="Smc_prok"/>
    <property type="match status" value="1"/>
</dbReference>
<dbReference type="SUPFAM" id="SSF52540">
    <property type="entry name" value="P-loop containing nucleoside triphosphate hydrolases"/>
    <property type="match status" value="1"/>
</dbReference>
<dbReference type="AlphaFoldDB" id="Q31LJ4"/>
<feature type="binding site" evidence="6">
    <location>
        <begin position="33"/>
        <end position="40"/>
    </location>
    <ligand>
        <name>ATP</name>
        <dbReference type="ChEBI" id="CHEBI:30616"/>
    </ligand>
</feature>
<feature type="coiled-coil region" evidence="6">
    <location>
        <begin position="703"/>
        <end position="966"/>
    </location>
</feature>
<dbReference type="InterPro" id="IPR027417">
    <property type="entry name" value="P-loop_NTPase"/>
</dbReference>
<dbReference type="RefSeq" id="WP_011378289.1">
    <property type="nucleotide sequence ID" value="NC_007604.1"/>
</dbReference>
<comment type="function">
    <text evidence="6">Required for chromosome condensation and partitioning.</text>
</comment>
<dbReference type="GO" id="GO:0005737">
    <property type="term" value="C:cytoplasm"/>
    <property type="evidence" value="ECO:0007669"/>
    <property type="project" value="UniProtKB-SubCell"/>
</dbReference>
<keyword evidence="3 6" id="KW-0067">ATP-binding</keyword>
<dbReference type="GO" id="GO:0030261">
    <property type="term" value="P:chromosome condensation"/>
    <property type="evidence" value="ECO:0007669"/>
    <property type="project" value="InterPro"/>
</dbReference>
<evidence type="ECO:0000256" key="4">
    <source>
        <dbReference type="ARBA" id="ARBA00023054"/>
    </source>
</evidence>
<protein>
    <recommendedName>
        <fullName evidence="6">Chromosome partition protein Smc</fullName>
    </recommendedName>
</protein>
<dbReference type="NCBIfam" id="TIGR02169">
    <property type="entry name" value="SMC_prok_A"/>
    <property type="match status" value="1"/>
</dbReference>
<comment type="subunit">
    <text evidence="6">Homodimer.</text>
</comment>
<dbReference type="Pfam" id="PF06470">
    <property type="entry name" value="SMC_hinge"/>
    <property type="match status" value="1"/>
</dbReference>
<dbReference type="GO" id="GO:0005694">
    <property type="term" value="C:chromosome"/>
    <property type="evidence" value="ECO:0007669"/>
    <property type="project" value="InterPro"/>
</dbReference>
<dbReference type="NCBIfam" id="TIGR02168">
    <property type="entry name" value="SMC_prok_B"/>
    <property type="match status" value="1"/>
</dbReference>
<dbReference type="GO" id="GO:0007059">
    <property type="term" value="P:chromosome segregation"/>
    <property type="evidence" value="ECO:0007669"/>
    <property type="project" value="UniProtKB-UniRule"/>
</dbReference>
<dbReference type="Gene3D" id="3.40.50.300">
    <property type="entry name" value="P-loop containing nucleotide triphosphate hydrolases"/>
    <property type="match status" value="2"/>
</dbReference>
<dbReference type="SMART" id="SM00968">
    <property type="entry name" value="SMC_hinge"/>
    <property type="match status" value="1"/>
</dbReference>
<comment type="domain">
    <text evidence="6">Contains large globular domains required for ATP hydrolysis at each terminus and a third globular domain forming a flexible hinge near the middle of the molecule. These domains are separated by coiled-coil structures.</text>
</comment>
<organism evidence="8 9">
    <name type="scientific">Synechococcus elongatus (strain ATCC 33912 / PCC 7942 / FACHB-805)</name>
    <name type="common">Anacystis nidulans R2</name>
    <dbReference type="NCBI Taxonomy" id="1140"/>
    <lineage>
        <taxon>Bacteria</taxon>
        <taxon>Bacillati</taxon>
        <taxon>Cyanobacteriota</taxon>
        <taxon>Cyanophyceae</taxon>
        <taxon>Synechococcales</taxon>
        <taxon>Synechococcaceae</taxon>
        <taxon>Synechococcus</taxon>
    </lineage>
</organism>
<proteinExistence type="inferred from homology"/>
<dbReference type="InterPro" id="IPR003395">
    <property type="entry name" value="RecF/RecN/SMC_N"/>
</dbReference>
<feature type="coiled-coil region" evidence="6">
    <location>
        <begin position="1004"/>
        <end position="1038"/>
    </location>
</feature>
<dbReference type="eggNOG" id="COG1196">
    <property type="taxonomic scope" value="Bacteria"/>
</dbReference>
<evidence type="ECO:0000256" key="1">
    <source>
        <dbReference type="ARBA" id="ARBA00022490"/>
    </source>
</evidence>
<dbReference type="STRING" id="1140.Synpcc7942_2045"/>
<dbReference type="OrthoDB" id="9808768at2"/>
<dbReference type="EMBL" id="CP000100">
    <property type="protein sequence ID" value="ABB58075.1"/>
    <property type="molecule type" value="Genomic_DNA"/>
</dbReference>
<keyword evidence="4 6" id="KW-0175">Coiled coil</keyword>
<dbReference type="KEGG" id="syf:Synpcc7942_2045"/>
<dbReference type="SUPFAM" id="SSF75553">
    <property type="entry name" value="Smc hinge domain"/>
    <property type="match status" value="1"/>
</dbReference>
<dbReference type="InterPro" id="IPR036277">
    <property type="entry name" value="SMC_hinge_sf"/>
</dbReference>
<dbReference type="GO" id="GO:0007062">
    <property type="term" value="P:sister chromatid cohesion"/>
    <property type="evidence" value="ECO:0007669"/>
    <property type="project" value="InterPro"/>
</dbReference>
<dbReference type="InterPro" id="IPR010935">
    <property type="entry name" value="SMC_hinge"/>
</dbReference>
<evidence type="ECO:0000259" key="7">
    <source>
        <dbReference type="SMART" id="SM00968"/>
    </source>
</evidence>
<evidence type="ECO:0000256" key="6">
    <source>
        <dbReference type="HAMAP-Rule" id="MF_01894"/>
    </source>
</evidence>
<dbReference type="PANTHER" id="PTHR18937">
    <property type="entry name" value="STRUCTURAL MAINTENANCE OF CHROMOSOMES SMC FAMILY MEMBER"/>
    <property type="match status" value="1"/>
</dbReference>
<feature type="domain" description="SMC hinge" evidence="7">
    <location>
        <begin position="542"/>
        <end position="659"/>
    </location>
</feature>
<dbReference type="GO" id="GO:0003677">
    <property type="term" value="F:DNA binding"/>
    <property type="evidence" value="ECO:0007669"/>
    <property type="project" value="UniProtKB-UniRule"/>
</dbReference>
<dbReference type="InterPro" id="IPR011890">
    <property type="entry name" value="SMC_prok"/>
</dbReference>
<dbReference type="BioCyc" id="SYNEL:SYNPCC7942_2045-MONOMER"/>
<dbReference type="GO" id="GO:0006260">
    <property type="term" value="P:DNA replication"/>
    <property type="evidence" value="ECO:0007669"/>
    <property type="project" value="UniProtKB-UniRule"/>
</dbReference>
<dbReference type="GO" id="GO:0005524">
    <property type="term" value="F:ATP binding"/>
    <property type="evidence" value="ECO:0007669"/>
    <property type="project" value="UniProtKB-UniRule"/>
</dbReference>
<sequence>MVYIKQIELSHFKSFGGTTSLPLLPEFTVVTGPNGSGKSNILDALLFALGLSSSKGMRADRLPDLVNSTYASRSRSTVETLVTVTFALDDWQPEAEETEEGEGTGLQPGMAEWTVSRKLRVTPSGTYTSTYAMNGEACTLQQLHEQLSRLRIYPEGYNVVLQGDVTNIISMSPRDRRQIIDELAGVAQFDRKIEQAKGKLEAVKEREDRCRIVEQELIEQRDRLAKDREKAQKYQALRQEQATKQSWEAVLRWRAGQRQVQALQRSLAQLATDAATDQQTQQTLEQQIQQTEATLDRLNQRVKALGEEELLKLQAALAQQEAEQRQSQRQQQELVESQTQTQQQIQALLQTQAQLQTEGQQQAEQARTLQTTIAQTLQPQYQQALEQVEAARQSAHALAAQSQDWVTRQTSLRQQADAIAAQVEPQRAEQAQLQERQTQLQQQLEATQSALVTVTAELETETEQAEGDRAALSQAEAAVVTAADQLVRLEEELQIQQETRDRLLKEQRDKQRQLDRQESLRQAMQETQGTAAARLILDTGLPGVHGLVAQLGRVEPRYQLALEVAAGGRLGYLVVDDDGVASAGIELLKQKKAGRITFLPLNRIRAGKQPEIPRWQQPEGLVDLAIALVDCDDRYREVFKFVLGGTVVFERLDQARRYMGQYRIVTLDGELLETSGAMTGGSIARRSGGLSFGSPDSGESAEVRAIRDRLEQLEVILDRSELQILNLQAAIKDAASTLSDRRQQQREQQLTVQQRQQTLQRLQQQQQQLNAELQQRQQQASQAQARLAALALELPAALKQLKTLRQALAELEDSPIHGEWQQRQTLLQQQEALLQQQETALRQAEQQLQQLQTDQKRLQERAIAAQTQVSQLRQQQGEQLNRLAQLDEQQRQQATAIAQLQQRQAQLEAQLGQEKVDRDRTERQLQEQRSQRQNLVWQQEKRQQQQQELQQQLTDLEVQLQAEQQELPQPLPDIPEMVQQQGIEALQHELRSLAKRIQAMEPVNMLALEEYERTQARLEELSEKLTTIEAERTELLLRIENFTTLRRRAFMESFEAIDRNFQEIFAHLSDGDGSLQLDNPEDPFSSGLNLIAHPKGKPVRRLASMSGGEKSLTALSFIFALQRYRPSPFYALDEVDSFLDGANVERLARVIRQQAQAAQFIVVSHRRPMIEAAERTIGVTQARGAHTQVLGIPQP</sequence>
<feature type="coiled-coil region" evidence="6">
    <location>
        <begin position="430"/>
        <end position="520"/>
    </location>
</feature>
<keyword evidence="2 6" id="KW-0547">Nucleotide-binding</keyword>
<dbReference type="GeneID" id="72430920"/>
<dbReference type="Pfam" id="PF02463">
    <property type="entry name" value="SMC_N"/>
    <property type="match status" value="2"/>
</dbReference>
<dbReference type="Gene3D" id="1.20.1060.20">
    <property type="match status" value="1"/>
</dbReference>
<dbReference type="CDD" id="cd03278">
    <property type="entry name" value="ABC_SMC_barmotin"/>
    <property type="match status" value="1"/>
</dbReference>
<dbReference type="InterPro" id="IPR024704">
    <property type="entry name" value="SMC"/>
</dbReference>
<dbReference type="HOGENOM" id="CLU_001042_2_2_3"/>
<dbReference type="GO" id="GO:0016887">
    <property type="term" value="F:ATP hydrolysis activity"/>
    <property type="evidence" value="ECO:0007669"/>
    <property type="project" value="InterPro"/>
</dbReference>
<reference evidence="9" key="1">
    <citation type="submission" date="2005-08" db="EMBL/GenBank/DDBJ databases">
        <title>Complete sequence of chromosome 1 of Synechococcus elongatus PCC 7942.</title>
        <authorList>
            <consortium name="US DOE Joint Genome Institute"/>
            <person name="Copeland A."/>
            <person name="Lucas S."/>
            <person name="Lapidus A."/>
            <person name="Barry K."/>
            <person name="Detter J.C."/>
            <person name="Glavina T."/>
            <person name="Hammon N."/>
            <person name="Israni S."/>
            <person name="Pitluck S."/>
            <person name="Schmutz J."/>
            <person name="Larimer F."/>
            <person name="Land M."/>
            <person name="Kyrpides N."/>
            <person name="Lykidis A."/>
            <person name="Richardson P."/>
        </authorList>
    </citation>
    <scope>NUCLEOTIDE SEQUENCE [LARGE SCALE GENOMIC DNA]</scope>
    <source>
        <strain evidence="9">ATCC 33912 / PCC 7942 / FACHB-805</strain>
    </source>
</reference>
<keyword evidence="9" id="KW-1185">Reference proteome</keyword>
<accession>Q31LJ4</accession>
<evidence type="ECO:0000256" key="2">
    <source>
        <dbReference type="ARBA" id="ARBA00022741"/>
    </source>
</evidence>